<proteinExistence type="predicted"/>
<dbReference type="EMBL" id="JBHTMP010000101">
    <property type="protein sequence ID" value="MFD1325897.1"/>
    <property type="molecule type" value="Genomic_DNA"/>
</dbReference>
<reference evidence="2" key="1">
    <citation type="journal article" date="2019" name="Int. J. Syst. Evol. Microbiol.">
        <title>The Global Catalogue of Microorganisms (GCM) 10K type strain sequencing project: providing services to taxonomists for standard genome sequencing and annotation.</title>
        <authorList>
            <consortium name="The Broad Institute Genomics Platform"/>
            <consortium name="The Broad Institute Genome Sequencing Center for Infectious Disease"/>
            <person name="Wu L."/>
            <person name="Ma J."/>
        </authorList>
    </citation>
    <scope>NUCLEOTIDE SEQUENCE [LARGE SCALE GENOMIC DNA]</scope>
    <source>
        <strain evidence="2">JCM 31037</strain>
    </source>
</reference>
<protein>
    <submittedName>
        <fullName evidence="1">Uncharacterized protein</fullName>
    </submittedName>
</protein>
<evidence type="ECO:0000313" key="1">
    <source>
        <dbReference type="EMBL" id="MFD1325897.1"/>
    </source>
</evidence>
<evidence type="ECO:0000313" key="2">
    <source>
        <dbReference type="Proteomes" id="UP001597260"/>
    </source>
</evidence>
<dbReference type="Proteomes" id="UP001597260">
    <property type="component" value="Unassembled WGS sequence"/>
</dbReference>
<gene>
    <name evidence="1" type="ORF">ACFQ4H_32950</name>
</gene>
<dbReference type="RefSeq" id="WP_377578850.1">
    <property type="nucleotide sequence ID" value="NZ_JBHTMP010000101.1"/>
</dbReference>
<accession>A0ABW3YMP5</accession>
<organism evidence="1 2">
    <name type="scientific">Micromonospora sonneratiae</name>
    <dbReference type="NCBI Taxonomy" id="1184706"/>
    <lineage>
        <taxon>Bacteria</taxon>
        <taxon>Bacillati</taxon>
        <taxon>Actinomycetota</taxon>
        <taxon>Actinomycetes</taxon>
        <taxon>Micromonosporales</taxon>
        <taxon>Micromonosporaceae</taxon>
        <taxon>Micromonospora</taxon>
    </lineage>
</organism>
<keyword evidence="2" id="KW-1185">Reference proteome</keyword>
<sequence>MLTDQQAIDRAFAYLTGNRIVGGDVRLAVKSEWIKRVPGAVVVGYNSARFVETGDPAVTLLGNMPIRVEESTGECRELGISEYFDIYQGKNP</sequence>
<comment type="caution">
    <text evidence="1">The sequence shown here is derived from an EMBL/GenBank/DDBJ whole genome shotgun (WGS) entry which is preliminary data.</text>
</comment>
<name>A0ABW3YMP5_9ACTN</name>